<name>A0A8X6LGV0_TRICU</name>
<evidence type="ECO:0000313" key="2">
    <source>
        <dbReference type="Proteomes" id="UP000887116"/>
    </source>
</evidence>
<sequence length="68" mass="7600">MVKKQLGFLSTAHNSEQLDEIDPNETLALLYGSLFSKDFSVAILLTVDLGISGKSLHLVRVRVWVKKE</sequence>
<gene>
    <name evidence="1" type="ORF">TNCT_579811</name>
</gene>
<reference evidence="1" key="1">
    <citation type="submission" date="2020-07" db="EMBL/GenBank/DDBJ databases">
        <title>Multicomponent nature underlies the extraordinary mechanical properties of spider dragline silk.</title>
        <authorList>
            <person name="Kono N."/>
            <person name="Nakamura H."/>
            <person name="Mori M."/>
            <person name="Yoshida Y."/>
            <person name="Ohtoshi R."/>
            <person name="Malay A.D."/>
            <person name="Moran D.A.P."/>
            <person name="Tomita M."/>
            <person name="Numata K."/>
            <person name="Arakawa K."/>
        </authorList>
    </citation>
    <scope>NUCLEOTIDE SEQUENCE</scope>
</reference>
<dbReference type="AlphaFoldDB" id="A0A8X6LGV0"/>
<protein>
    <submittedName>
        <fullName evidence="1">Uncharacterized protein</fullName>
    </submittedName>
</protein>
<keyword evidence="2" id="KW-1185">Reference proteome</keyword>
<dbReference type="Proteomes" id="UP000887116">
    <property type="component" value="Unassembled WGS sequence"/>
</dbReference>
<accession>A0A8X6LGV0</accession>
<evidence type="ECO:0000313" key="1">
    <source>
        <dbReference type="EMBL" id="GFR07872.1"/>
    </source>
</evidence>
<proteinExistence type="predicted"/>
<organism evidence="1 2">
    <name type="scientific">Trichonephila clavata</name>
    <name type="common">Joro spider</name>
    <name type="synonym">Nephila clavata</name>
    <dbReference type="NCBI Taxonomy" id="2740835"/>
    <lineage>
        <taxon>Eukaryota</taxon>
        <taxon>Metazoa</taxon>
        <taxon>Ecdysozoa</taxon>
        <taxon>Arthropoda</taxon>
        <taxon>Chelicerata</taxon>
        <taxon>Arachnida</taxon>
        <taxon>Araneae</taxon>
        <taxon>Araneomorphae</taxon>
        <taxon>Entelegynae</taxon>
        <taxon>Araneoidea</taxon>
        <taxon>Nephilidae</taxon>
        <taxon>Trichonephila</taxon>
    </lineage>
</organism>
<comment type="caution">
    <text evidence="1">The sequence shown here is derived from an EMBL/GenBank/DDBJ whole genome shotgun (WGS) entry which is preliminary data.</text>
</comment>
<dbReference type="EMBL" id="BMAO01026223">
    <property type="protein sequence ID" value="GFR07872.1"/>
    <property type="molecule type" value="Genomic_DNA"/>
</dbReference>